<organism evidence="1 2">
    <name type="scientific">Mycolicibacterium chitae</name>
    <name type="common">Mycobacterium chitae</name>
    <dbReference type="NCBI Taxonomy" id="1792"/>
    <lineage>
        <taxon>Bacteria</taxon>
        <taxon>Bacillati</taxon>
        <taxon>Actinomycetota</taxon>
        <taxon>Actinomycetes</taxon>
        <taxon>Mycobacteriales</taxon>
        <taxon>Mycobacteriaceae</taxon>
        <taxon>Mycolicibacterium</taxon>
    </lineage>
</organism>
<dbReference type="EMBL" id="LR134355">
    <property type="protein sequence ID" value="VEG47602.1"/>
    <property type="molecule type" value="Genomic_DNA"/>
</dbReference>
<name>A0A448I5N8_MYCCI</name>
<sequence>MGHTGKMLPPARYLMRAKDFVDARYARNQAA</sequence>
<evidence type="ECO:0000313" key="2">
    <source>
        <dbReference type="Proteomes" id="UP000282551"/>
    </source>
</evidence>
<proteinExistence type="predicted"/>
<protein>
    <submittedName>
        <fullName evidence="1">Uncharacterized protein</fullName>
    </submittedName>
</protein>
<dbReference type="Proteomes" id="UP000282551">
    <property type="component" value="Chromosome"/>
</dbReference>
<reference evidence="1 2" key="1">
    <citation type="submission" date="2018-12" db="EMBL/GenBank/DDBJ databases">
        <authorList>
            <consortium name="Pathogen Informatics"/>
        </authorList>
    </citation>
    <scope>NUCLEOTIDE SEQUENCE [LARGE SCALE GENOMIC DNA]</scope>
    <source>
        <strain evidence="1 2">NCTC10485</strain>
    </source>
</reference>
<dbReference type="AlphaFoldDB" id="A0A448I5N8"/>
<gene>
    <name evidence="1" type="ORF">NCTC10485_01884</name>
</gene>
<keyword evidence="2" id="KW-1185">Reference proteome</keyword>
<accession>A0A448I5N8</accession>
<evidence type="ECO:0000313" key="1">
    <source>
        <dbReference type="EMBL" id="VEG47602.1"/>
    </source>
</evidence>